<feature type="transmembrane region" description="Helical" evidence="2">
    <location>
        <begin position="7"/>
        <end position="27"/>
    </location>
</feature>
<keyword evidence="4" id="KW-0808">Transferase</keyword>
<dbReference type="Pfam" id="PF06580">
    <property type="entry name" value="His_kinase"/>
    <property type="match status" value="1"/>
</dbReference>
<keyword evidence="2" id="KW-0812">Transmembrane</keyword>
<evidence type="ECO:0000313" key="4">
    <source>
        <dbReference type="EMBL" id="POY36531.1"/>
    </source>
</evidence>
<keyword evidence="5" id="KW-1185">Reference proteome</keyword>
<keyword evidence="2" id="KW-0472">Membrane</keyword>
<dbReference type="PANTHER" id="PTHR34220">
    <property type="entry name" value="SENSOR HISTIDINE KINASE YPDA"/>
    <property type="match status" value="1"/>
</dbReference>
<dbReference type="AlphaFoldDB" id="A0A2S5A1S4"/>
<dbReference type="InterPro" id="IPR010559">
    <property type="entry name" value="Sig_transdc_His_kin_internal"/>
</dbReference>
<comment type="caution">
    <text evidence="4">The sequence shown here is derived from an EMBL/GenBank/DDBJ whole genome shotgun (WGS) entry which is preliminary data.</text>
</comment>
<dbReference type="RefSeq" id="WP_103788834.1">
    <property type="nucleotide sequence ID" value="NZ_PQVF01000006.1"/>
</dbReference>
<feature type="transmembrane region" description="Helical" evidence="2">
    <location>
        <begin position="39"/>
        <end position="60"/>
    </location>
</feature>
<dbReference type="InterPro" id="IPR050640">
    <property type="entry name" value="Bact_2-comp_sensor_kinase"/>
</dbReference>
<dbReference type="Gene3D" id="3.30.565.10">
    <property type="entry name" value="Histidine kinase-like ATPase, C-terminal domain"/>
    <property type="match status" value="1"/>
</dbReference>
<dbReference type="PANTHER" id="PTHR34220:SF7">
    <property type="entry name" value="SENSOR HISTIDINE KINASE YPDA"/>
    <property type="match status" value="1"/>
</dbReference>
<accession>A0A2S5A1S4</accession>
<dbReference type="GO" id="GO:0000155">
    <property type="term" value="F:phosphorelay sensor kinase activity"/>
    <property type="evidence" value="ECO:0007669"/>
    <property type="project" value="InterPro"/>
</dbReference>
<evidence type="ECO:0000313" key="5">
    <source>
        <dbReference type="Proteomes" id="UP000236893"/>
    </source>
</evidence>
<evidence type="ECO:0000256" key="1">
    <source>
        <dbReference type="SAM" id="Coils"/>
    </source>
</evidence>
<dbReference type="OrthoDB" id="9792992at2"/>
<sequence>MREFKNIRTVIFHILAWVGVFIIPEFFRPDSPAIPSRIFSFQHFLTFNLPLVVFFYLNAYYLIPRIMRKKPLYAYVLSVIGIMAAILLFNQLLRMEMPPPQRMLPLREGRGIGMGAGGGMRLFLLFPLLFIWATSTSYRFIIDQLKADRQNKERENIHLKTELSFLRSQISPHFIFNILNSLVALSRKRPEQVEPAIIQLSQMIRYMLYENDELKVSIEKEIEYLQNYIDLQRLRFGDSVQVIFTVINETTGKSIEPMLLIPFIENAFKHGVGLIEKPVIEIHLHADDKDFWFTVTNKFNDADPKDESSGIGLVNVERRLKILYNNHHHLRLMKDDEYFKVELSIELQ</sequence>
<name>A0A2S5A1S4_9SPHI</name>
<feature type="domain" description="Signal transduction histidine kinase internal region" evidence="3">
    <location>
        <begin position="162"/>
        <end position="239"/>
    </location>
</feature>
<organism evidence="4 5">
    <name type="scientific">Solitalea longa</name>
    <dbReference type="NCBI Taxonomy" id="2079460"/>
    <lineage>
        <taxon>Bacteria</taxon>
        <taxon>Pseudomonadati</taxon>
        <taxon>Bacteroidota</taxon>
        <taxon>Sphingobacteriia</taxon>
        <taxon>Sphingobacteriales</taxon>
        <taxon>Sphingobacteriaceae</taxon>
        <taxon>Solitalea</taxon>
    </lineage>
</organism>
<evidence type="ECO:0000256" key="2">
    <source>
        <dbReference type="SAM" id="Phobius"/>
    </source>
</evidence>
<keyword evidence="2" id="KW-1133">Transmembrane helix</keyword>
<feature type="transmembrane region" description="Helical" evidence="2">
    <location>
        <begin position="112"/>
        <end position="133"/>
    </location>
</feature>
<keyword evidence="4" id="KW-0418">Kinase</keyword>
<dbReference type="EMBL" id="PQVF01000006">
    <property type="protein sequence ID" value="POY36531.1"/>
    <property type="molecule type" value="Genomic_DNA"/>
</dbReference>
<reference evidence="4 5" key="1">
    <citation type="submission" date="2018-01" db="EMBL/GenBank/DDBJ databases">
        <authorList>
            <person name="Gaut B.S."/>
            <person name="Morton B.R."/>
            <person name="Clegg M.T."/>
            <person name="Duvall M.R."/>
        </authorList>
    </citation>
    <scope>NUCLEOTIDE SEQUENCE [LARGE SCALE GENOMIC DNA]</scope>
    <source>
        <strain evidence="4 5">HR-AV</strain>
    </source>
</reference>
<gene>
    <name evidence="4" type="ORF">C3K47_09130</name>
</gene>
<proteinExistence type="predicted"/>
<protein>
    <submittedName>
        <fullName evidence="4">Histidine kinase</fullName>
    </submittedName>
</protein>
<keyword evidence="1" id="KW-0175">Coiled coil</keyword>
<dbReference type="SUPFAM" id="SSF55874">
    <property type="entry name" value="ATPase domain of HSP90 chaperone/DNA topoisomerase II/histidine kinase"/>
    <property type="match status" value="1"/>
</dbReference>
<evidence type="ECO:0000259" key="3">
    <source>
        <dbReference type="Pfam" id="PF06580"/>
    </source>
</evidence>
<feature type="transmembrane region" description="Helical" evidence="2">
    <location>
        <begin position="72"/>
        <end position="92"/>
    </location>
</feature>
<dbReference type="Proteomes" id="UP000236893">
    <property type="component" value="Unassembled WGS sequence"/>
</dbReference>
<dbReference type="GO" id="GO:0016020">
    <property type="term" value="C:membrane"/>
    <property type="evidence" value="ECO:0007669"/>
    <property type="project" value="InterPro"/>
</dbReference>
<feature type="coiled-coil region" evidence="1">
    <location>
        <begin position="142"/>
        <end position="169"/>
    </location>
</feature>
<dbReference type="InterPro" id="IPR036890">
    <property type="entry name" value="HATPase_C_sf"/>
</dbReference>